<evidence type="ECO:0000313" key="1">
    <source>
        <dbReference type="EMBL" id="KAJ1348504.1"/>
    </source>
</evidence>
<gene>
    <name evidence="1" type="ORF">KIN20_003819</name>
</gene>
<proteinExistence type="predicted"/>
<evidence type="ECO:0000313" key="2">
    <source>
        <dbReference type="Proteomes" id="UP001196413"/>
    </source>
</evidence>
<reference evidence="1" key="1">
    <citation type="submission" date="2021-06" db="EMBL/GenBank/DDBJ databases">
        <title>Parelaphostrongylus tenuis whole genome reference sequence.</title>
        <authorList>
            <person name="Garwood T.J."/>
            <person name="Larsen P.A."/>
            <person name="Fountain-Jones N.M."/>
            <person name="Garbe J.R."/>
            <person name="Macchietto M.G."/>
            <person name="Kania S.A."/>
            <person name="Gerhold R.W."/>
            <person name="Richards J.E."/>
            <person name="Wolf T.M."/>
        </authorList>
    </citation>
    <scope>NUCLEOTIDE SEQUENCE</scope>
    <source>
        <strain evidence="1">MNPRO001-30</strain>
        <tissue evidence="1">Meninges</tissue>
    </source>
</reference>
<dbReference type="EMBL" id="JAHQIW010000515">
    <property type="protein sequence ID" value="KAJ1348504.1"/>
    <property type="molecule type" value="Genomic_DNA"/>
</dbReference>
<protein>
    <submittedName>
        <fullName evidence="1">Uncharacterized protein</fullName>
    </submittedName>
</protein>
<keyword evidence="2" id="KW-1185">Reference proteome</keyword>
<organism evidence="1 2">
    <name type="scientific">Parelaphostrongylus tenuis</name>
    <name type="common">Meningeal worm</name>
    <dbReference type="NCBI Taxonomy" id="148309"/>
    <lineage>
        <taxon>Eukaryota</taxon>
        <taxon>Metazoa</taxon>
        <taxon>Ecdysozoa</taxon>
        <taxon>Nematoda</taxon>
        <taxon>Chromadorea</taxon>
        <taxon>Rhabditida</taxon>
        <taxon>Rhabditina</taxon>
        <taxon>Rhabditomorpha</taxon>
        <taxon>Strongyloidea</taxon>
        <taxon>Metastrongylidae</taxon>
        <taxon>Parelaphostrongylus</taxon>
    </lineage>
</organism>
<sequence>MVYSSTPSVTAQVPGIASSLDAARSFVSRLSMQTVSDLLALQCRNAHLPDAIISAILNQLMVQITYAPLECKVASVDKPADMIMGVVDMQPHCIIVGNTVTALCIEMSVMPRMPCVDIYPNFVNVRYVEMLPEIFPFPCFSAELGDGNGWYIMDCDIRGAGIHALQYVLKV</sequence>
<dbReference type="Proteomes" id="UP001196413">
    <property type="component" value="Unassembled WGS sequence"/>
</dbReference>
<comment type="caution">
    <text evidence="1">The sequence shown here is derived from an EMBL/GenBank/DDBJ whole genome shotgun (WGS) entry which is preliminary data.</text>
</comment>
<accession>A0AAD5QGF2</accession>
<name>A0AAD5QGF2_PARTN</name>
<dbReference type="AlphaFoldDB" id="A0AAD5QGF2"/>